<evidence type="ECO:0000313" key="2">
    <source>
        <dbReference type="EMBL" id="QUI20914.1"/>
    </source>
</evidence>
<reference evidence="2" key="1">
    <citation type="submission" date="2020-07" db="EMBL/GenBank/DDBJ databases">
        <title>Vallitalea pronyensis genome.</title>
        <authorList>
            <person name="Postec A."/>
        </authorList>
    </citation>
    <scope>NUCLEOTIDE SEQUENCE</scope>
    <source>
        <strain evidence="2">FatNI3</strain>
    </source>
</reference>
<dbReference type="Gene3D" id="3.40.50.2300">
    <property type="match status" value="1"/>
</dbReference>
<sequence length="156" mass="17761">MKRIIFVCTGNTCRSPLAEAMAYRYFQDGDISVEVLSRGISVMSPSPANGHTRDIVEQDYPAIANHVATAFCEHEVEEETMVLTMTDNHKQYLHKLYPHLVSQIKTYREYVGEAGDIHDPYGGSKTIYDRCAKEIRGLTLLLIEKINKNSYNMEEL</sequence>
<dbReference type="PANTHER" id="PTHR11717">
    <property type="entry name" value="LOW MOLECULAR WEIGHT PROTEIN TYROSINE PHOSPHATASE"/>
    <property type="match status" value="1"/>
</dbReference>
<accession>A0A8J8MG10</accession>
<evidence type="ECO:0000313" key="3">
    <source>
        <dbReference type="Proteomes" id="UP000683246"/>
    </source>
</evidence>
<evidence type="ECO:0000259" key="1">
    <source>
        <dbReference type="SMART" id="SM00226"/>
    </source>
</evidence>
<dbReference type="GO" id="GO:0004725">
    <property type="term" value="F:protein tyrosine phosphatase activity"/>
    <property type="evidence" value="ECO:0007669"/>
    <property type="project" value="TreeGrafter"/>
</dbReference>
<dbReference type="Pfam" id="PF01451">
    <property type="entry name" value="LMWPc"/>
    <property type="match status" value="1"/>
</dbReference>
<keyword evidence="3" id="KW-1185">Reference proteome</keyword>
<dbReference type="Proteomes" id="UP000683246">
    <property type="component" value="Chromosome"/>
</dbReference>
<dbReference type="InterPro" id="IPR023485">
    <property type="entry name" value="Ptyr_pPase"/>
</dbReference>
<dbReference type="SMART" id="SM00226">
    <property type="entry name" value="LMWPc"/>
    <property type="match status" value="1"/>
</dbReference>
<name>A0A8J8MG10_9FIRM</name>
<feature type="domain" description="Phosphotyrosine protein phosphatase I" evidence="1">
    <location>
        <begin position="2"/>
        <end position="145"/>
    </location>
</feature>
<dbReference type="EMBL" id="CP058649">
    <property type="protein sequence ID" value="QUI20914.1"/>
    <property type="molecule type" value="Genomic_DNA"/>
</dbReference>
<proteinExistence type="predicted"/>
<dbReference type="PANTHER" id="PTHR11717:SF31">
    <property type="entry name" value="LOW MOLECULAR WEIGHT PROTEIN-TYROSINE-PHOSPHATASE ETP-RELATED"/>
    <property type="match status" value="1"/>
</dbReference>
<dbReference type="InterPro" id="IPR036196">
    <property type="entry name" value="Ptyr_pPase_sf"/>
</dbReference>
<dbReference type="AlphaFoldDB" id="A0A8J8MG10"/>
<dbReference type="SUPFAM" id="SSF52788">
    <property type="entry name" value="Phosphotyrosine protein phosphatases I"/>
    <property type="match status" value="1"/>
</dbReference>
<gene>
    <name evidence="2" type="ORF">HZI73_00690</name>
</gene>
<dbReference type="RefSeq" id="WP_212696373.1">
    <property type="nucleotide sequence ID" value="NZ_CP058649.1"/>
</dbReference>
<organism evidence="2 3">
    <name type="scientific">Vallitalea pronyensis</name>
    <dbReference type="NCBI Taxonomy" id="1348613"/>
    <lineage>
        <taxon>Bacteria</taxon>
        <taxon>Bacillati</taxon>
        <taxon>Bacillota</taxon>
        <taxon>Clostridia</taxon>
        <taxon>Lachnospirales</taxon>
        <taxon>Vallitaleaceae</taxon>
        <taxon>Vallitalea</taxon>
    </lineage>
</organism>
<dbReference type="InterPro" id="IPR050438">
    <property type="entry name" value="LMW_PTPase"/>
</dbReference>
<dbReference type="KEGG" id="vpy:HZI73_00690"/>
<protein>
    <submittedName>
        <fullName evidence="2">Low molecular weight protein arginine phosphatase</fullName>
    </submittedName>
</protein>